<dbReference type="PANTHER" id="PTHR32432">
    <property type="entry name" value="CELL DIVISION PROTEIN FTSA-RELATED"/>
    <property type="match status" value="1"/>
</dbReference>
<dbReference type="InterPro" id="IPR043129">
    <property type="entry name" value="ATPase_NBD"/>
</dbReference>
<dbReference type="InterPro" id="IPR005883">
    <property type="entry name" value="PilM"/>
</dbReference>
<comment type="caution">
    <text evidence="1">The sequence shown here is derived from an EMBL/GenBank/DDBJ whole genome shotgun (WGS) entry which is preliminary data.</text>
</comment>
<organism evidence="1 2">
    <name type="scientific">Pseudomonas putida</name>
    <name type="common">Arthrobacter siderocapsulatus</name>
    <dbReference type="NCBI Taxonomy" id="303"/>
    <lineage>
        <taxon>Bacteria</taxon>
        <taxon>Pseudomonadati</taxon>
        <taxon>Pseudomonadota</taxon>
        <taxon>Gammaproteobacteria</taxon>
        <taxon>Pseudomonadales</taxon>
        <taxon>Pseudomonadaceae</taxon>
        <taxon>Pseudomonas</taxon>
    </lineage>
</organism>
<reference evidence="1 2" key="1">
    <citation type="submission" date="2016-10" db="EMBL/GenBank/DDBJ databases">
        <title>Genome Sequence of Pseudomonas putida GM4FR.</title>
        <authorList>
            <person name="Poehlein A."/>
            <person name="Wemheuer F."/>
            <person name="Hollensteiner J."/>
            <person name="Wemheuer B."/>
        </authorList>
    </citation>
    <scope>NUCLEOTIDE SEQUENCE [LARGE SCALE GENOMIC DNA]</scope>
    <source>
        <strain evidence="1 2">GM4FR</strain>
    </source>
</reference>
<dbReference type="SUPFAM" id="SSF53067">
    <property type="entry name" value="Actin-like ATPase domain"/>
    <property type="match status" value="1"/>
</dbReference>
<evidence type="ECO:0008006" key="3">
    <source>
        <dbReference type="Google" id="ProtNLM"/>
    </source>
</evidence>
<proteinExistence type="predicted"/>
<name>A0A1Q9R9R0_PSEPU</name>
<dbReference type="PANTHER" id="PTHR32432:SF3">
    <property type="entry name" value="ETHANOLAMINE UTILIZATION PROTEIN EUTJ"/>
    <property type="match status" value="1"/>
</dbReference>
<dbReference type="Proteomes" id="UP000186736">
    <property type="component" value="Unassembled WGS sequence"/>
</dbReference>
<dbReference type="RefSeq" id="WP_075802150.1">
    <property type="nucleotide sequence ID" value="NZ_MKZO01000009.1"/>
</dbReference>
<dbReference type="OrthoDB" id="9773403at2"/>
<gene>
    <name evidence="1" type="ORF">PSEMO_11100</name>
</gene>
<evidence type="ECO:0000313" key="1">
    <source>
        <dbReference type="EMBL" id="OLS64042.1"/>
    </source>
</evidence>
<protein>
    <recommendedName>
        <fullName evidence="3">Pilus assembly protein PilM</fullName>
    </recommendedName>
</protein>
<accession>A0A1Q9R9R0</accession>
<dbReference type="EMBL" id="MKZO01000009">
    <property type="protein sequence ID" value="OLS64042.1"/>
    <property type="molecule type" value="Genomic_DNA"/>
</dbReference>
<dbReference type="Pfam" id="PF11104">
    <property type="entry name" value="PilM_2"/>
    <property type="match status" value="1"/>
</dbReference>
<evidence type="ECO:0000313" key="2">
    <source>
        <dbReference type="Proteomes" id="UP000186736"/>
    </source>
</evidence>
<dbReference type="Gene3D" id="3.30.420.40">
    <property type="match status" value="1"/>
</dbReference>
<sequence>MFGRTVRDSGSLLGVEIASGAVRLLQLERRPRGLALRGWGIEPLPPGALADGRVVAHEVVAEAIGRARQRSGTSVREAVLAVPSAAVIQHAVAMPSGLDDEEIDERLRDEAEQFIPFSVEEAALDYRVVPGTPGMLNVAFTACRQEWLDSLERVMDLAGLRARIVDIDSHAWQRVLARQAPGVSAVLLLEADAWVFHGFRVDGGLLFSERRVPMEPRLESLVEFVDLCLLREPGAMPDRLWLAGAQAGWEGLAEQLQWHLGITTRTFDPLAGLLLPQRDDDVLEQAAPLLGVAYGLALRGYN</sequence>
<dbReference type="InterPro" id="IPR050696">
    <property type="entry name" value="FtsA/MreB"/>
</dbReference>
<dbReference type="AlphaFoldDB" id="A0A1Q9R9R0"/>